<dbReference type="Pfam" id="PF09957">
    <property type="entry name" value="VapB_antitoxin"/>
    <property type="match status" value="1"/>
</dbReference>
<dbReference type="EMBL" id="UOFI01000108">
    <property type="protein sequence ID" value="VAW67738.1"/>
    <property type="molecule type" value="Genomic_DNA"/>
</dbReference>
<dbReference type="AlphaFoldDB" id="A0A3B0XHG9"/>
<evidence type="ECO:0000256" key="1">
    <source>
        <dbReference type="SAM" id="MobiDB-lite"/>
    </source>
</evidence>
<gene>
    <name evidence="2" type="ORF">MNBD_GAMMA09-3563</name>
</gene>
<organism evidence="2">
    <name type="scientific">hydrothermal vent metagenome</name>
    <dbReference type="NCBI Taxonomy" id="652676"/>
    <lineage>
        <taxon>unclassified sequences</taxon>
        <taxon>metagenomes</taxon>
        <taxon>ecological metagenomes</taxon>
    </lineage>
</organism>
<evidence type="ECO:0008006" key="3">
    <source>
        <dbReference type="Google" id="ProtNLM"/>
    </source>
</evidence>
<name>A0A3B0XHG9_9ZZZZ</name>
<proteinExistence type="predicted"/>
<protein>
    <recommendedName>
        <fullName evidence="3">Antitoxin to Toxin 1, PIN domain</fullName>
    </recommendedName>
</protein>
<sequence>MMRTTLNIDDDLLAEAQRVSHLTEKVALVREGLHALIERESARRLAKLGGSEPKLEPISRRQSSGK</sequence>
<dbReference type="InterPro" id="IPR019239">
    <property type="entry name" value="VapB_antitoxin"/>
</dbReference>
<reference evidence="2" key="1">
    <citation type="submission" date="2018-06" db="EMBL/GenBank/DDBJ databases">
        <authorList>
            <person name="Zhirakovskaya E."/>
        </authorList>
    </citation>
    <scope>NUCLEOTIDE SEQUENCE</scope>
</reference>
<feature type="region of interest" description="Disordered" evidence="1">
    <location>
        <begin position="46"/>
        <end position="66"/>
    </location>
</feature>
<accession>A0A3B0XHG9</accession>
<evidence type="ECO:0000313" key="2">
    <source>
        <dbReference type="EMBL" id="VAW67738.1"/>
    </source>
</evidence>